<sequence length="173" mass="19341">MPAKSKKGGGGAGGSKGAAVSPFADFPPPPAELFQKHEERYVKIHVKLVTWNYLNFQIRITASTNLFIVEQKIKEHHGGSISNLQLWKDQVHPKNVLRDFAKTMAEVFQFDDSIMPPFEDDVSGGGRSAPEDHECVIFYDFSPHQTESPLLLRSPRHATADNELKEKDKKGGR</sequence>
<feature type="compositionally biased region" description="Basic and acidic residues" evidence="1">
    <location>
        <begin position="158"/>
        <end position="173"/>
    </location>
</feature>
<reference evidence="2" key="1">
    <citation type="submission" date="2021-01" db="EMBL/GenBank/DDBJ databases">
        <authorList>
            <person name="Corre E."/>
            <person name="Pelletier E."/>
            <person name="Niang G."/>
            <person name="Scheremetjew M."/>
            <person name="Finn R."/>
            <person name="Kale V."/>
            <person name="Holt S."/>
            <person name="Cochrane G."/>
            <person name="Meng A."/>
            <person name="Brown T."/>
            <person name="Cohen L."/>
        </authorList>
    </citation>
    <scope>NUCLEOTIDE SEQUENCE</scope>
    <source>
        <strain evidence="2">NIES-381</strain>
    </source>
</reference>
<evidence type="ECO:0000256" key="1">
    <source>
        <dbReference type="SAM" id="MobiDB-lite"/>
    </source>
</evidence>
<feature type="region of interest" description="Disordered" evidence="1">
    <location>
        <begin position="148"/>
        <end position="173"/>
    </location>
</feature>
<evidence type="ECO:0000313" key="2">
    <source>
        <dbReference type="EMBL" id="CAD9013422.1"/>
    </source>
</evidence>
<organism evidence="2">
    <name type="scientific">Eutreptiella gymnastica</name>
    <dbReference type="NCBI Taxonomy" id="73025"/>
    <lineage>
        <taxon>Eukaryota</taxon>
        <taxon>Discoba</taxon>
        <taxon>Euglenozoa</taxon>
        <taxon>Euglenida</taxon>
        <taxon>Spirocuta</taxon>
        <taxon>Euglenophyceae</taxon>
        <taxon>Eutreptiales</taxon>
        <taxon>Eutreptiaceae</taxon>
        <taxon>Eutreptiella</taxon>
    </lineage>
</organism>
<proteinExistence type="predicted"/>
<dbReference type="EMBL" id="HBGA01065803">
    <property type="protein sequence ID" value="CAD9013422.1"/>
    <property type="molecule type" value="Transcribed_RNA"/>
</dbReference>
<feature type="region of interest" description="Disordered" evidence="1">
    <location>
        <begin position="1"/>
        <end position="21"/>
    </location>
</feature>
<dbReference type="AlphaFoldDB" id="A0A7S1IIV9"/>
<accession>A0A7S1IIV9</accession>
<name>A0A7S1IIV9_9EUGL</name>
<gene>
    <name evidence="2" type="ORF">EGYM00392_LOCUS24524</name>
</gene>
<protein>
    <submittedName>
        <fullName evidence="2">Uncharacterized protein</fullName>
    </submittedName>
</protein>